<dbReference type="InterPro" id="IPR035451">
    <property type="entry name" value="Ada-like_dom_sf"/>
</dbReference>
<dbReference type="GO" id="GO:0008168">
    <property type="term" value="F:methyltransferase activity"/>
    <property type="evidence" value="ECO:0007669"/>
    <property type="project" value="UniProtKB-KW"/>
</dbReference>
<organism evidence="13 14">
    <name type="scientific">Thelonectria olida</name>
    <dbReference type="NCBI Taxonomy" id="1576542"/>
    <lineage>
        <taxon>Eukaryota</taxon>
        <taxon>Fungi</taxon>
        <taxon>Dikarya</taxon>
        <taxon>Ascomycota</taxon>
        <taxon>Pezizomycotina</taxon>
        <taxon>Sordariomycetes</taxon>
        <taxon>Hypocreomycetidae</taxon>
        <taxon>Hypocreales</taxon>
        <taxon>Nectriaceae</taxon>
        <taxon>Thelonectria</taxon>
    </lineage>
</organism>
<dbReference type="SUPFAM" id="SSF46689">
    <property type="entry name" value="Homeodomain-like"/>
    <property type="match status" value="1"/>
</dbReference>
<dbReference type="AlphaFoldDB" id="A0A9P8WJL7"/>
<keyword evidence="6" id="KW-0862">Zinc</keyword>
<keyword evidence="7" id="KW-0805">Transcription regulation</keyword>
<evidence type="ECO:0000256" key="5">
    <source>
        <dbReference type="ARBA" id="ARBA00022763"/>
    </source>
</evidence>
<keyword evidence="9" id="KW-0010">Activator</keyword>
<gene>
    <name evidence="13" type="ORF">B0T10DRAFT_453184</name>
</gene>
<dbReference type="GO" id="GO:0008270">
    <property type="term" value="F:zinc ion binding"/>
    <property type="evidence" value="ECO:0007669"/>
    <property type="project" value="InterPro"/>
</dbReference>
<keyword evidence="4" id="KW-0479">Metal-binding</keyword>
<evidence type="ECO:0000256" key="9">
    <source>
        <dbReference type="ARBA" id="ARBA00023159"/>
    </source>
</evidence>
<dbReference type="InterPro" id="IPR050204">
    <property type="entry name" value="AraC_XylS_family_regulators"/>
</dbReference>
<accession>A0A9P8WJL7</accession>
<dbReference type="OrthoDB" id="2447880at2759"/>
<dbReference type="InterPro" id="IPR009057">
    <property type="entry name" value="Homeodomain-like_sf"/>
</dbReference>
<evidence type="ECO:0000256" key="2">
    <source>
        <dbReference type="ARBA" id="ARBA00022603"/>
    </source>
</evidence>
<keyword evidence="11" id="KW-0234">DNA repair</keyword>
<evidence type="ECO:0000256" key="3">
    <source>
        <dbReference type="ARBA" id="ARBA00022679"/>
    </source>
</evidence>
<proteinExistence type="predicted"/>
<keyword evidence="5" id="KW-0227">DNA damage</keyword>
<dbReference type="Proteomes" id="UP000777438">
    <property type="component" value="Unassembled WGS sequence"/>
</dbReference>
<evidence type="ECO:0000256" key="6">
    <source>
        <dbReference type="ARBA" id="ARBA00022833"/>
    </source>
</evidence>
<feature type="domain" description="HTH araC/xylS-type" evidence="12">
    <location>
        <begin position="100"/>
        <end position="154"/>
    </location>
</feature>
<dbReference type="GO" id="GO:0043565">
    <property type="term" value="F:sequence-specific DNA binding"/>
    <property type="evidence" value="ECO:0007669"/>
    <property type="project" value="InterPro"/>
</dbReference>
<evidence type="ECO:0000256" key="4">
    <source>
        <dbReference type="ARBA" id="ARBA00022723"/>
    </source>
</evidence>
<keyword evidence="14" id="KW-1185">Reference proteome</keyword>
<evidence type="ECO:0000256" key="1">
    <source>
        <dbReference type="ARBA" id="ARBA00001947"/>
    </source>
</evidence>
<evidence type="ECO:0000256" key="8">
    <source>
        <dbReference type="ARBA" id="ARBA00023125"/>
    </source>
</evidence>
<evidence type="ECO:0000256" key="10">
    <source>
        <dbReference type="ARBA" id="ARBA00023163"/>
    </source>
</evidence>
<dbReference type="InterPro" id="IPR018060">
    <property type="entry name" value="HTH_AraC"/>
</dbReference>
<comment type="caution">
    <text evidence="13">The sequence shown here is derived from an EMBL/GenBank/DDBJ whole genome shotgun (WGS) entry which is preliminary data.</text>
</comment>
<dbReference type="Gene3D" id="3.40.10.10">
    <property type="entry name" value="DNA Methylphosphotriester Repair Domain"/>
    <property type="match status" value="1"/>
</dbReference>
<name>A0A9P8WJL7_9HYPO</name>
<dbReference type="SUPFAM" id="SSF57884">
    <property type="entry name" value="Ada DNA repair protein, N-terminal domain (N-Ada 10)"/>
    <property type="match status" value="1"/>
</dbReference>
<dbReference type="InterPro" id="IPR004026">
    <property type="entry name" value="Ada_DNA_repair_Zn-bd"/>
</dbReference>
<dbReference type="PANTHER" id="PTHR46796">
    <property type="entry name" value="HTH-TYPE TRANSCRIPTIONAL ACTIVATOR RHAS-RELATED"/>
    <property type="match status" value="1"/>
</dbReference>
<keyword evidence="2" id="KW-0489">Methyltransferase</keyword>
<evidence type="ECO:0000313" key="14">
    <source>
        <dbReference type="Proteomes" id="UP000777438"/>
    </source>
</evidence>
<dbReference type="EMBL" id="JAGPYM010000001">
    <property type="protein sequence ID" value="KAH6900671.1"/>
    <property type="molecule type" value="Genomic_DNA"/>
</dbReference>
<protein>
    <recommendedName>
        <fullName evidence="12">HTH araC/xylS-type domain-containing protein</fullName>
    </recommendedName>
</protein>
<keyword evidence="8" id="KW-0238">DNA-binding</keyword>
<dbReference type="GO" id="GO:0003700">
    <property type="term" value="F:DNA-binding transcription factor activity"/>
    <property type="evidence" value="ECO:0007669"/>
    <property type="project" value="InterPro"/>
</dbReference>
<keyword evidence="3" id="KW-0808">Transferase</keyword>
<dbReference type="Pfam" id="PF12833">
    <property type="entry name" value="HTH_18"/>
    <property type="match status" value="1"/>
</dbReference>
<comment type="cofactor">
    <cofactor evidence="1">
        <name>Zn(2+)</name>
        <dbReference type="ChEBI" id="CHEBI:29105"/>
    </cofactor>
</comment>
<dbReference type="Pfam" id="PF02805">
    <property type="entry name" value="Ada_Zn_binding"/>
    <property type="match status" value="1"/>
</dbReference>
<dbReference type="Gene3D" id="1.10.10.60">
    <property type="entry name" value="Homeodomain-like"/>
    <property type="match status" value="1"/>
</dbReference>
<sequence length="227" mass="25641">MVSPLPFISLFEDDDSRWQAVVARNSNADGFFVYAVKTTKIFCRPICKARLARRANVSFYATGQDAQRAGFRACKRCKPEMAGFMPEEAAVQKIRAFVHNKAVELGRDGAEARLSLSQMARQTGLSKWHFHRVFKRCVGMTPTEYLREQRMRESHGHQLPDGQVEWLDTLNIEAFDPGLEPEFWDDALLATAHSEGFVQQSSTEASSTAVSESSPWSMDDFVVWPEA</sequence>
<dbReference type="PROSITE" id="PS01124">
    <property type="entry name" value="HTH_ARAC_FAMILY_2"/>
    <property type="match status" value="1"/>
</dbReference>
<evidence type="ECO:0000313" key="13">
    <source>
        <dbReference type="EMBL" id="KAH6900671.1"/>
    </source>
</evidence>
<dbReference type="GO" id="GO:0032259">
    <property type="term" value="P:methylation"/>
    <property type="evidence" value="ECO:0007669"/>
    <property type="project" value="UniProtKB-KW"/>
</dbReference>
<reference evidence="13 14" key="1">
    <citation type="journal article" date="2021" name="Nat. Commun.">
        <title>Genetic determinants of endophytism in the Arabidopsis root mycobiome.</title>
        <authorList>
            <person name="Mesny F."/>
            <person name="Miyauchi S."/>
            <person name="Thiergart T."/>
            <person name="Pickel B."/>
            <person name="Atanasova L."/>
            <person name="Karlsson M."/>
            <person name="Huettel B."/>
            <person name="Barry K.W."/>
            <person name="Haridas S."/>
            <person name="Chen C."/>
            <person name="Bauer D."/>
            <person name="Andreopoulos W."/>
            <person name="Pangilinan J."/>
            <person name="LaButti K."/>
            <person name="Riley R."/>
            <person name="Lipzen A."/>
            <person name="Clum A."/>
            <person name="Drula E."/>
            <person name="Henrissat B."/>
            <person name="Kohler A."/>
            <person name="Grigoriev I.V."/>
            <person name="Martin F.M."/>
            <person name="Hacquard S."/>
        </authorList>
    </citation>
    <scope>NUCLEOTIDE SEQUENCE [LARGE SCALE GENOMIC DNA]</scope>
    <source>
        <strain evidence="13 14">MPI-CAGE-CH-0241</strain>
    </source>
</reference>
<dbReference type="GO" id="GO:0006307">
    <property type="term" value="P:DNA alkylation repair"/>
    <property type="evidence" value="ECO:0007669"/>
    <property type="project" value="UniProtKB-ARBA"/>
</dbReference>
<evidence type="ECO:0000259" key="12">
    <source>
        <dbReference type="PROSITE" id="PS01124"/>
    </source>
</evidence>
<evidence type="ECO:0000256" key="11">
    <source>
        <dbReference type="ARBA" id="ARBA00023204"/>
    </source>
</evidence>
<evidence type="ECO:0000256" key="7">
    <source>
        <dbReference type="ARBA" id="ARBA00023015"/>
    </source>
</evidence>
<keyword evidence="10" id="KW-0804">Transcription</keyword>
<dbReference type="FunFam" id="3.40.10.10:FF:000001">
    <property type="entry name" value="DNA-3-methyladenine glycosylase 2"/>
    <property type="match status" value="1"/>
</dbReference>